<protein>
    <recommendedName>
        <fullName evidence="2">Reverse transcriptase domain-containing protein</fullName>
    </recommendedName>
</protein>
<proteinExistence type="predicted"/>
<feature type="compositionally biased region" description="Polar residues" evidence="1">
    <location>
        <begin position="397"/>
        <end position="411"/>
    </location>
</feature>
<dbReference type="InterPro" id="IPR036691">
    <property type="entry name" value="Endo/exonu/phosph_ase_sf"/>
</dbReference>
<dbReference type="InterPro" id="IPR036397">
    <property type="entry name" value="RNaseH_sf"/>
</dbReference>
<dbReference type="GO" id="GO:0006139">
    <property type="term" value="P:nucleobase-containing compound metabolic process"/>
    <property type="evidence" value="ECO:0007669"/>
    <property type="project" value="InterPro"/>
</dbReference>
<sequence>MILEDSTCKATAKFRALQHQVYQILHNAPQPGPATFVIQCLYVLPIFGIYCEGFSHLIVSALRRYLKLATNQADCLEAKDLAGRLFLDIVGGFLNHDERIVVKILEVFDVKLTNVGKVMCQVKEKNDCSCDAAKKFVEQYIFELVESQSYMTAVSLLEQFSIRQSGESFLSTMIQKKEYKAAEKWATFMGKQMLCVLVQEYIDRDKLKYAFEIIKKNNLRQEFPEVYHKCKESSLKKLAEKGCWEVAEAKTNSDRQLLEYLNAFRSFREGNKVFVIQKQRNGKGRFVSVTVLGDTKGKGSVIIPEGRAAGGWRGFSQEINGILTPAATDILHASNSARVDSRDCSEVNTDSVEIFLKVVVGYGPDNSWEVKWASVVDKPSPGTIQNTAPFIPQVVTTGPKVNTKPNPNNSFKPDAPLIKPNVLAQTRKPNNYNQLKDPKPAPNPKFIWRPRVVAGEVEGKVVGEASGARDLDHVSIHSEEPESPHSDSSMVPISQIPPIAEVFQGCGAVAKTWGSSSEWFIDLRDGRRVRLPMDLHNPVADHDIETTQKLIQWVLSHRDEFDMVCEEDGSTWGSQELEDGSESSWLESETAIIDIGEGVVTANPLAIVPSSEHVETMMIKSGIVEPEATADPAGSEVVGNEEMTPIMVEPLAIEVPTAMEHDSGEEVKVSGRTPSEKVLRKLRGVGKVLGASLEGYEQRVLELLMDIEARYKQKQDGALCSRRPSSSGRKCSRELKGLVSSVNYDAKNSREAKGKAKETKLELITSAIVRSLWRCHHVDWMFLGSNGASGGILLMWDKRCVEKLEDAVGIYSVSCKFKNVADQKVWMYTSVYGPNVDRERSLMWDELAGIRSWWGLPWCVGGDFNVVRFSSERLGSVGFSPGMYEFFDFISDNGLIDILLSGGNYTWSNNREMVSMSRIDRFLYTADWEEGFITISQKRLIRLTFDHFPIMLECGSIPRGRRPFRFENMWLKADGFLERVRNWWGSYQFSSTASYVLANKLKALKGDLKKWNEDEFGHVTMKKNMMMADLRELDLVEETRPLSVDEKSKKELTIVELDKLFLMEEISWRQKSRALWLQEGDKNSKFFHRLANSHRNANSIARLSIDGNMSYNQDDIRDHIASFYERLYTETDHSRPLLEGIQFSVISDEDAMWLERPFDENEITDVVKGFNGDKALGPDGFSLAFFQQCWNVVRFEVLAVCQEFHEYCHFERSLNATFVSLIPKKHGADEIKDFRPISLVGGMYKIIAKLLAIRLSVVLGKIISPSQNAFVKGRQILDSVLIANECLDSRLKEATPGVICKLDLEKAYDHVNWEFLLYLLHRCGFSKKWRRWISFCISSVRFSILVNDSPCGFFQSSRGIRQGDPLSPLLFVIVMEALSRLIDKASGVGLLSGFPVGREAIDPLKISHLLFADDTLIFCEANPDSLTYLRVMLTCFEATSGLRVNLGKSELVQVVQSIWDPVVEKLERRLAGWKRLYLSKGGRLTLIKSTLSNLPTYYLSLFPIPASVAKRIEKIQRKFLWGDSEEVSNFHLVNWDHICTPHSNGGLNIRNLRRFNEALLGKWLWRFGVEREALWRQVVVAKYGTMEGGWCSNMPTGTHGVGLWKFIRAGWDKFSRMLKFEVGDGTRVRFWDDVWCTDGSLKEAYPELFRIARNKDACVADNFQRQGDSIHWEVTFSRLAQDWEMESFLSFLEILYSVTITGIGEDKVCWLPSKAHIFQVKSYYDTLTCKREGWFPWKSIWKAKVPPRVAFFTWTAALGRILTAENLRRRHIILVSWCCMCKADGESVDHLLLHCVYAKELWDLVLAMFGMCWVMPGSVRELLAAWQGKMGKHPKHMIWRAVPHCVMWCLWRERNMRIFEDCEQHVDELKLLFLRTLFEWMASTRLFCFSNVYLAMEAGYSEKVDELCDRYSLKGFLDVKVPEASLLQSRFLHLNELAVEDIIWVDEVDGLRNATCHIEECKFVGLDCEWKPNYVKGSKPNKVSIMQIASDKMVFILDLIKLFEDVPDVLDNCLTRILQSPRILKLGYNFQCDIKQLAHSYGELECFKHYEMLLDIQNVFKEPRGGLSGLAKKILGSGLNKTRRNSNWEQRPLTQNQLEYAALDAVVLNHIFRQIHSSQPAAGTEGNDKIEWKSHIVSHKDNNIQKSKKGIKSKKQPEEAQANEHCQSIEEGTAT</sequence>
<dbReference type="InterPro" id="IPR026960">
    <property type="entry name" value="RVT-Znf"/>
</dbReference>
<dbReference type="PANTHER" id="PTHR47765:SF2">
    <property type="entry name" value="EXONUCLEASE MUT-7 HOMOLOG"/>
    <property type="match status" value="1"/>
</dbReference>
<dbReference type="GO" id="GO:0003676">
    <property type="term" value="F:nucleic acid binding"/>
    <property type="evidence" value="ECO:0007669"/>
    <property type="project" value="InterPro"/>
</dbReference>
<dbReference type="Pfam" id="PF00078">
    <property type="entry name" value="RVT_1"/>
    <property type="match status" value="1"/>
</dbReference>
<name>A0A2N9IX67_FAGSY</name>
<dbReference type="Pfam" id="PF01612">
    <property type="entry name" value="DNA_pol_A_exo1"/>
    <property type="match status" value="1"/>
</dbReference>
<dbReference type="SUPFAM" id="SSF53098">
    <property type="entry name" value="Ribonuclease H-like"/>
    <property type="match status" value="1"/>
</dbReference>
<dbReference type="PROSITE" id="PS50878">
    <property type="entry name" value="RT_POL"/>
    <property type="match status" value="1"/>
</dbReference>
<dbReference type="CDD" id="cd01650">
    <property type="entry name" value="RT_nLTR_like"/>
    <property type="match status" value="1"/>
</dbReference>
<evidence type="ECO:0000259" key="2">
    <source>
        <dbReference type="PROSITE" id="PS50878"/>
    </source>
</evidence>
<dbReference type="InterPro" id="IPR000477">
    <property type="entry name" value="RT_dom"/>
</dbReference>
<dbReference type="SUPFAM" id="SSF56672">
    <property type="entry name" value="DNA/RNA polymerases"/>
    <property type="match status" value="1"/>
</dbReference>
<dbReference type="InterPro" id="IPR012337">
    <property type="entry name" value="RNaseH-like_sf"/>
</dbReference>
<evidence type="ECO:0000256" key="1">
    <source>
        <dbReference type="SAM" id="MobiDB-lite"/>
    </source>
</evidence>
<feature type="region of interest" description="Disordered" evidence="1">
    <location>
        <begin position="463"/>
        <end position="490"/>
    </location>
</feature>
<feature type="compositionally biased region" description="Basic and acidic residues" evidence="1">
    <location>
        <begin position="463"/>
        <end position="485"/>
    </location>
</feature>
<dbReference type="InterPro" id="IPR002562">
    <property type="entry name" value="3'-5'_exonuclease_dom"/>
</dbReference>
<gene>
    <name evidence="3" type="ORF">FSB_LOCUS56732</name>
</gene>
<dbReference type="PANTHER" id="PTHR47765">
    <property type="entry name" value="3'-5' EXONUCLEASE DOMAIN-CONTAINING PROTEIN"/>
    <property type="match status" value="1"/>
</dbReference>
<accession>A0A2N9IX67</accession>
<reference evidence="3" key="1">
    <citation type="submission" date="2018-02" db="EMBL/GenBank/DDBJ databases">
        <authorList>
            <person name="Cohen D.B."/>
            <person name="Kent A.D."/>
        </authorList>
    </citation>
    <scope>NUCLEOTIDE SEQUENCE</scope>
</reference>
<dbReference type="SMART" id="SM00474">
    <property type="entry name" value="35EXOc"/>
    <property type="match status" value="1"/>
</dbReference>
<dbReference type="EMBL" id="OIVN01006248">
    <property type="protein sequence ID" value="SPD28850.1"/>
    <property type="molecule type" value="Genomic_DNA"/>
</dbReference>
<dbReference type="Gene3D" id="3.30.420.10">
    <property type="entry name" value="Ribonuclease H-like superfamily/Ribonuclease H"/>
    <property type="match status" value="1"/>
</dbReference>
<dbReference type="InterPro" id="IPR052408">
    <property type="entry name" value="Exonuclease_MUT-7-like"/>
</dbReference>
<dbReference type="InterPro" id="IPR043502">
    <property type="entry name" value="DNA/RNA_pol_sf"/>
</dbReference>
<dbReference type="GO" id="GO:0008408">
    <property type="term" value="F:3'-5' exonuclease activity"/>
    <property type="evidence" value="ECO:0007669"/>
    <property type="project" value="InterPro"/>
</dbReference>
<feature type="domain" description="Reverse transcriptase" evidence="2">
    <location>
        <begin position="1203"/>
        <end position="1478"/>
    </location>
</feature>
<dbReference type="SUPFAM" id="SSF56219">
    <property type="entry name" value="DNase I-like"/>
    <property type="match status" value="1"/>
</dbReference>
<dbReference type="Gene3D" id="3.60.10.10">
    <property type="entry name" value="Endonuclease/exonuclease/phosphatase"/>
    <property type="match status" value="1"/>
</dbReference>
<feature type="region of interest" description="Disordered" evidence="1">
    <location>
        <begin position="397"/>
        <end position="416"/>
    </location>
</feature>
<organism evidence="3">
    <name type="scientific">Fagus sylvatica</name>
    <name type="common">Beechnut</name>
    <dbReference type="NCBI Taxonomy" id="28930"/>
    <lineage>
        <taxon>Eukaryota</taxon>
        <taxon>Viridiplantae</taxon>
        <taxon>Streptophyta</taxon>
        <taxon>Embryophyta</taxon>
        <taxon>Tracheophyta</taxon>
        <taxon>Spermatophyta</taxon>
        <taxon>Magnoliopsida</taxon>
        <taxon>eudicotyledons</taxon>
        <taxon>Gunneridae</taxon>
        <taxon>Pentapetalae</taxon>
        <taxon>rosids</taxon>
        <taxon>fabids</taxon>
        <taxon>Fagales</taxon>
        <taxon>Fagaceae</taxon>
        <taxon>Fagus</taxon>
    </lineage>
</organism>
<feature type="region of interest" description="Disordered" evidence="1">
    <location>
        <begin position="2138"/>
        <end position="2175"/>
    </location>
</feature>
<evidence type="ECO:0000313" key="3">
    <source>
        <dbReference type="EMBL" id="SPD28850.1"/>
    </source>
</evidence>
<dbReference type="Pfam" id="PF13966">
    <property type="entry name" value="zf-RVT"/>
    <property type="match status" value="1"/>
</dbReference>